<dbReference type="InterPro" id="IPR050832">
    <property type="entry name" value="Bact_Acetyltransf"/>
</dbReference>
<keyword evidence="1" id="KW-0808">Transferase</keyword>
<dbReference type="InterPro" id="IPR016181">
    <property type="entry name" value="Acyl_CoA_acyltransferase"/>
</dbReference>
<accession>A0A1G6D6B7</accession>
<dbReference type="GO" id="GO:0016747">
    <property type="term" value="F:acyltransferase activity, transferring groups other than amino-acyl groups"/>
    <property type="evidence" value="ECO:0007669"/>
    <property type="project" value="InterPro"/>
</dbReference>
<proteinExistence type="predicted"/>
<dbReference type="OrthoDB" id="4305330at2"/>
<dbReference type="InterPro" id="IPR029069">
    <property type="entry name" value="HotDog_dom_sf"/>
</dbReference>
<dbReference type="Proteomes" id="UP000199626">
    <property type="component" value="Unassembled WGS sequence"/>
</dbReference>
<gene>
    <name evidence="4" type="ORF">SAMN02927930_01560</name>
</gene>
<name>A0A1G6D6B7_9GAMM</name>
<reference evidence="5" key="1">
    <citation type="submission" date="2016-10" db="EMBL/GenBank/DDBJ databases">
        <authorList>
            <person name="Varghese N."/>
            <person name="Submissions S."/>
        </authorList>
    </citation>
    <scope>NUCLEOTIDE SEQUENCE [LARGE SCALE GENOMIC DNA]</scope>
    <source>
        <strain evidence="5">CGMCC 1.10824</strain>
    </source>
</reference>
<keyword evidence="2" id="KW-0012">Acyltransferase</keyword>
<evidence type="ECO:0000256" key="1">
    <source>
        <dbReference type="ARBA" id="ARBA00022679"/>
    </source>
</evidence>
<dbReference type="PANTHER" id="PTHR43877">
    <property type="entry name" value="AMINOALKYLPHOSPHONATE N-ACETYLTRANSFERASE-RELATED-RELATED"/>
    <property type="match status" value="1"/>
</dbReference>
<evidence type="ECO:0000256" key="2">
    <source>
        <dbReference type="ARBA" id="ARBA00023315"/>
    </source>
</evidence>
<dbReference type="RefSeq" id="WP_092593394.1">
    <property type="nucleotide sequence ID" value="NZ_FMXN01000008.1"/>
</dbReference>
<sequence length="305" mass="34535">MSRVITPTTPEQLEAYYDLRWRVLRQPFQRPRGSEQDEYDQVGYHRMVVNAAGAVIAIGRLHFNTPEEAQIRFMASAPEHRGEGHGVSIVHALETLARAEGAKHIVINCRDNTLGFYLKCGYDIMEEADTVQNPQAEHHLRKVLTPHNRIIYRPDWCLELQQTWHTEIPISKSMGITIEQYTGREFETSASLARNINVHGTMFAGSIYSLATLTCWGLLHLQLRERQLQGDVVLADGQIQYHKPVSQEPRAISRLSSMNGDLSTLTLGKNARVLLKSQVLDHDTPVAEFTGQFVVLAKNRKSEGR</sequence>
<dbReference type="CDD" id="cd04301">
    <property type="entry name" value="NAT_SF"/>
    <property type="match status" value="1"/>
</dbReference>
<dbReference type="AlphaFoldDB" id="A0A1G6D6B7"/>
<dbReference type="InterPro" id="IPR012660">
    <property type="entry name" value="YiiD_C"/>
</dbReference>
<feature type="domain" description="N-acetyltransferase" evidence="3">
    <location>
        <begin position="3"/>
        <end position="147"/>
    </location>
</feature>
<dbReference type="PROSITE" id="PS51186">
    <property type="entry name" value="GNAT"/>
    <property type="match status" value="1"/>
</dbReference>
<evidence type="ECO:0000313" key="4">
    <source>
        <dbReference type="EMBL" id="SDB40609.1"/>
    </source>
</evidence>
<dbReference type="Pfam" id="PF09500">
    <property type="entry name" value="YiiD_C"/>
    <property type="match status" value="1"/>
</dbReference>
<dbReference type="NCBIfam" id="TIGR02447">
    <property type="entry name" value="yiiD_Cterm"/>
    <property type="match status" value="1"/>
</dbReference>
<dbReference type="Gene3D" id="3.10.129.10">
    <property type="entry name" value="Hotdog Thioesterase"/>
    <property type="match status" value="1"/>
</dbReference>
<dbReference type="EMBL" id="FMXN01000008">
    <property type="protein sequence ID" value="SDB40609.1"/>
    <property type="molecule type" value="Genomic_DNA"/>
</dbReference>
<dbReference type="STRING" id="1159017.SAMN02927930_01560"/>
<keyword evidence="5" id="KW-1185">Reference proteome</keyword>
<dbReference type="Gene3D" id="3.40.630.30">
    <property type="match status" value="1"/>
</dbReference>
<dbReference type="SUPFAM" id="SSF55729">
    <property type="entry name" value="Acyl-CoA N-acyltransferases (Nat)"/>
    <property type="match status" value="1"/>
</dbReference>
<dbReference type="InterPro" id="IPR000182">
    <property type="entry name" value="GNAT_dom"/>
</dbReference>
<evidence type="ECO:0000313" key="5">
    <source>
        <dbReference type="Proteomes" id="UP000199626"/>
    </source>
</evidence>
<dbReference type="SUPFAM" id="SSF54637">
    <property type="entry name" value="Thioesterase/thiol ester dehydrase-isomerase"/>
    <property type="match status" value="1"/>
</dbReference>
<evidence type="ECO:0000259" key="3">
    <source>
        <dbReference type="PROSITE" id="PS51186"/>
    </source>
</evidence>
<dbReference type="Pfam" id="PF00583">
    <property type="entry name" value="Acetyltransf_1"/>
    <property type="match status" value="1"/>
</dbReference>
<organism evidence="4 5">
    <name type="scientific">Pseudidiomarina indica</name>
    <dbReference type="NCBI Taxonomy" id="1159017"/>
    <lineage>
        <taxon>Bacteria</taxon>
        <taxon>Pseudomonadati</taxon>
        <taxon>Pseudomonadota</taxon>
        <taxon>Gammaproteobacteria</taxon>
        <taxon>Alteromonadales</taxon>
        <taxon>Idiomarinaceae</taxon>
        <taxon>Pseudidiomarina</taxon>
    </lineage>
</organism>
<protein>
    <submittedName>
        <fullName evidence="4">Thioesterase domain-containing protein, putative</fullName>
    </submittedName>
</protein>